<evidence type="ECO:0000256" key="1">
    <source>
        <dbReference type="ARBA" id="ARBA00007569"/>
    </source>
</evidence>
<dbReference type="RefSeq" id="WP_088863390.1">
    <property type="nucleotide sequence ID" value="NZ_CP014854.1"/>
</dbReference>
<dbReference type="AlphaFoldDB" id="A0A218P3G7"/>
<feature type="domain" description="NADH:ubiquinone oxidoreductase 30kDa subunit" evidence="2">
    <location>
        <begin position="35"/>
        <end position="152"/>
    </location>
</feature>
<protein>
    <submittedName>
        <fullName evidence="3">Hydrogenase</fullName>
    </submittedName>
</protein>
<dbReference type="Proteomes" id="UP000197156">
    <property type="component" value="Chromosome"/>
</dbReference>
<dbReference type="OrthoDB" id="43567at2157"/>
<keyword evidence="4" id="KW-1185">Reference proteome</keyword>
<dbReference type="Gene3D" id="3.30.460.80">
    <property type="entry name" value="NADH:ubiquinone oxidoreductase, 30kDa subunit"/>
    <property type="match status" value="1"/>
</dbReference>
<dbReference type="Pfam" id="PF00329">
    <property type="entry name" value="Complex1_30kDa"/>
    <property type="match status" value="1"/>
</dbReference>
<evidence type="ECO:0000313" key="4">
    <source>
        <dbReference type="Proteomes" id="UP000197156"/>
    </source>
</evidence>
<dbReference type="EMBL" id="CP014854">
    <property type="protein sequence ID" value="ASI99465.1"/>
    <property type="molecule type" value="Genomic_DNA"/>
</dbReference>
<dbReference type="SUPFAM" id="SSF143243">
    <property type="entry name" value="Nqo5-like"/>
    <property type="match status" value="1"/>
</dbReference>
<reference evidence="3 4" key="1">
    <citation type="submission" date="2016-03" db="EMBL/GenBank/DDBJ databases">
        <title>Complete genome sequence of Thermococcus celer.</title>
        <authorList>
            <person name="Oger P.M."/>
        </authorList>
    </citation>
    <scope>NUCLEOTIDE SEQUENCE [LARGE SCALE GENOMIC DNA]</scope>
    <source>
        <strain evidence="3 4">Vu 13</strain>
    </source>
</reference>
<proteinExistence type="inferred from homology"/>
<dbReference type="GO" id="GO:0008137">
    <property type="term" value="F:NADH dehydrogenase (ubiquinone) activity"/>
    <property type="evidence" value="ECO:0007669"/>
    <property type="project" value="InterPro"/>
</dbReference>
<comment type="similarity">
    <text evidence="1">Belongs to the complex I 30 kDa subunit family.</text>
</comment>
<gene>
    <name evidence="3" type="ORF">A3L02_07795</name>
</gene>
<dbReference type="KEGG" id="tce:A3L02_07795"/>
<dbReference type="PANTHER" id="PTHR10884:SF14">
    <property type="entry name" value="NADH DEHYDROGENASE [UBIQUINONE] IRON-SULFUR PROTEIN 3, MITOCHONDRIAL"/>
    <property type="match status" value="1"/>
</dbReference>
<dbReference type="PANTHER" id="PTHR10884">
    <property type="entry name" value="NADH DEHYDROGENASE UBIQUINONE IRON-SULFUR PROTEIN 3"/>
    <property type="match status" value="1"/>
</dbReference>
<sequence length="175" mass="20099">MNVDEFAKVFGERFPDAEVRISENKQPHPRRRVWVTVGRDRFHEAMAFIKELDPTAQFSIIIARDAGETLEAKYHLELFWEDGESVSLIIGTSAPKENPTLPTVTDVFPSALAYEREVQEFLGIRYEGIPDPRRLFLPDDWPEGVYPLRLDDTGIKPEMVKNAGHPYSLKKEGER</sequence>
<dbReference type="InterPro" id="IPR037232">
    <property type="entry name" value="NADH_quin_OxRdtase_su_C/D-like"/>
</dbReference>
<evidence type="ECO:0000313" key="3">
    <source>
        <dbReference type="EMBL" id="ASI99465.1"/>
    </source>
</evidence>
<dbReference type="GeneID" id="33324654"/>
<evidence type="ECO:0000259" key="2">
    <source>
        <dbReference type="Pfam" id="PF00329"/>
    </source>
</evidence>
<organism evidence="3 4">
    <name type="scientific">Thermococcus celer Vu 13 = JCM 8558</name>
    <dbReference type="NCBI Taxonomy" id="1293037"/>
    <lineage>
        <taxon>Archaea</taxon>
        <taxon>Methanobacteriati</taxon>
        <taxon>Methanobacteriota</taxon>
        <taxon>Thermococci</taxon>
        <taxon>Thermococcales</taxon>
        <taxon>Thermococcaceae</taxon>
        <taxon>Thermococcus</taxon>
    </lineage>
</organism>
<name>A0A218P3G7_THECE</name>
<dbReference type="InterPro" id="IPR001268">
    <property type="entry name" value="NADH_UbQ_OxRdtase_30kDa_su"/>
</dbReference>
<accession>A0A218P3G7</accession>